<sequence length="112" mass="12900">MERPADIRFVWEKNGRELEMCVPVQTHALPNGRTHVLSWLRDAISESADYRCSALSSAGNSTSGVRISVLRPEATHQKWTRELTAWRAVAGEHDRMMQSWRKAWESCNQDNF</sequence>
<dbReference type="GeneTree" id="ENSGT00940000159594"/>
<gene>
    <name evidence="1" type="primary">SEMA4D</name>
</gene>
<reference evidence="1" key="3">
    <citation type="submission" date="2025-09" db="UniProtKB">
        <authorList>
            <consortium name="Ensembl"/>
        </authorList>
    </citation>
    <scope>IDENTIFICATION</scope>
    <source>
        <strain evidence="1">Thoroughbred</strain>
    </source>
</reference>
<reference evidence="1" key="2">
    <citation type="submission" date="2025-08" db="UniProtKB">
        <authorList>
            <consortium name="Ensembl"/>
        </authorList>
    </citation>
    <scope>IDENTIFICATION</scope>
    <source>
        <strain evidence="1">Thoroughbred</strain>
    </source>
</reference>
<dbReference type="Ensembl" id="ENSECAT00000122882.1">
    <property type="protein sequence ID" value="ENSECAP00000079389.1"/>
    <property type="gene ID" value="ENSECAG00000010128.4"/>
</dbReference>
<name>A0A9L0SWN6_HORSE</name>
<evidence type="ECO:0000313" key="2">
    <source>
        <dbReference type="Proteomes" id="UP000002281"/>
    </source>
</evidence>
<reference evidence="1 2" key="1">
    <citation type="journal article" date="2009" name="Science">
        <title>Genome sequence, comparative analysis, and population genetics of the domestic horse.</title>
        <authorList>
            <consortium name="Broad Institute Genome Sequencing Platform"/>
            <consortium name="Broad Institute Whole Genome Assembly Team"/>
            <person name="Wade C.M."/>
            <person name="Giulotto E."/>
            <person name="Sigurdsson S."/>
            <person name="Zoli M."/>
            <person name="Gnerre S."/>
            <person name="Imsland F."/>
            <person name="Lear T.L."/>
            <person name="Adelson D.L."/>
            <person name="Bailey E."/>
            <person name="Bellone R.R."/>
            <person name="Bloecker H."/>
            <person name="Distl O."/>
            <person name="Edgar R.C."/>
            <person name="Garber M."/>
            <person name="Leeb T."/>
            <person name="Mauceli E."/>
            <person name="MacLeod J.N."/>
            <person name="Penedo M.C.T."/>
            <person name="Raison J.M."/>
            <person name="Sharpe T."/>
            <person name="Vogel J."/>
            <person name="Andersson L."/>
            <person name="Antczak D.F."/>
            <person name="Biagi T."/>
            <person name="Binns M.M."/>
            <person name="Chowdhary B.P."/>
            <person name="Coleman S.J."/>
            <person name="Della Valle G."/>
            <person name="Fryc S."/>
            <person name="Guerin G."/>
            <person name="Hasegawa T."/>
            <person name="Hill E.W."/>
            <person name="Jurka J."/>
            <person name="Kiialainen A."/>
            <person name="Lindgren G."/>
            <person name="Liu J."/>
            <person name="Magnani E."/>
            <person name="Mickelson J.R."/>
            <person name="Murray J."/>
            <person name="Nergadze S.G."/>
            <person name="Onofrio R."/>
            <person name="Pedroni S."/>
            <person name="Piras M.F."/>
            <person name="Raudsepp T."/>
            <person name="Rocchi M."/>
            <person name="Roeed K.H."/>
            <person name="Ryder O.A."/>
            <person name="Searle S."/>
            <person name="Skow L."/>
            <person name="Swinburne J.E."/>
            <person name="Syvaenen A.C."/>
            <person name="Tozaki T."/>
            <person name="Valberg S.J."/>
            <person name="Vaudin M."/>
            <person name="White J.R."/>
            <person name="Zody M.C."/>
            <person name="Lander E.S."/>
            <person name="Lindblad-Toh K."/>
        </authorList>
    </citation>
    <scope>NUCLEOTIDE SEQUENCE [LARGE SCALE GENOMIC DNA]</scope>
    <source>
        <strain evidence="1 2">Thoroughbred</strain>
    </source>
</reference>
<keyword evidence="2" id="KW-1185">Reference proteome</keyword>
<dbReference type="Gene3D" id="2.60.40.10">
    <property type="entry name" value="Immunoglobulins"/>
    <property type="match status" value="1"/>
</dbReference>
<accession>A0A9L0SWN6</accession>
<dbReference type="InterPro" id="IPR036179">
    <property type="entry name" value="Ig-like_dom_sf"/>
</dbReference>
<dbReference type="Proteomes" id="UP000002281">
    <property type="component" value="Chromosome 23"/>
</dbReference>
<proteinExistence type="predicted"/>
<dbReference type="AlphaFoldDB" id="A0A9L0SWN6"/>
<dbReference type="SUPFAM" id="SSF48726">
    <property type="entry name" value="Immunoglobulin"/>
    <property type="match status" value="1"/>
</dbReference>
<dbReference type="InterPro" id="IPR013783">
    <property type="entry name" value="Ig-like_fold"/>
</dbReference>
<organism evidence="1 2">
    <name type="scientific">Equus caballus</name>
    <name type="common">Horse</name>
    <dbReference type="NCBI Taxonomy" id="9796"/>
    <lineage>
        <taxon>Eukaryota</taxon>
        <taxon>Metazoa</taxon>
        <taxon>Chordata</taxon>
        <taxon>Craniata</taxon>
        <taxon>Vertebrata</taxon>
        <taxon>Euteleostomi</taxon>
        <taxon>Mammalia</taxon>
        <taxon>Eutheria</taxon>
        <taxon>Laurasiatheria</taxon>
        <taxon>Perissodactyla</taxon>
        <taxon>Equidae</taxon>
        <taxon>Equus</taxon>
    </lineage>
</organism>
<evidence type="ECO:0000313" key="1">
    <source>
        <dbReference type="Ensembl" id="ENSECAP00000079389.1"/>
    </source>
</evidence>
<protein>
    <submittedName>
        <fullName evidence="1">Semaphorin 4D</fullName>
    </submittedName>
</protein>